<dbReference type="PROSITE" id="PS50066">
    <property type="entry name" value="MADS_BOX_2"/>
    <property type="match status" value="1"/>
</dbReference>
<evidence type="ECO:0000256" key="1">
    <source>
        <dbReference type="ARBA" id="ARBA00004123"/>
    </source>
</evidence>
<evidence type="ECO:0000256" key="2">
    <source>
        <dbReference type="ARBA" id="ARBA00023015"/>
    </source>
</evidence>
<evidence type="ECO:0000256" key="6">
    <source>
        <dbReference type="SAM" id="MobiDB-lite"/>
    </source>
</evidence>
<keyword evidence="3" id="KW-0238">DNA-binding</keyword>
<dbReference type="GO" id="GO:0045944">
    <property type="term" value="P:positive regulation of transcription by RNA polymerase II"/>
    <property type="evidence" value="ECO:0007669"/>
    <property type="project" value="UniProtKB-ARBA"/>
</dbReference>
<evidence type="ECO:0000259" key="7">
    <source>
        <dbReference type="PROSITE" id="PS50066"/>
    </source>
</evidence>
<evidence type="ECO:0000313" key="9">
    <source>
        <dbReference type="Proteomes" id="UP001194746"/>
    </source>
</evidence>
<keyword evidence="4" id="KW-0804">Transcription</keyword>
<dbReference type="GO" id="GO:0003677">
    <property type="term" value="F:DNA binding"/>
    <property type="evidence" value="ECO:0007669"/>
    <property type="project" value="UniProtKB-KW"/>
</dbReference>
<evidence type="ECO:0000313" key="8">
    <source>
        <dbReference type="EMBL" id="KAF9884367.1"/>
    </source>
</evidence>
<reference evidence="8" key="1">
    <citation type="journal article" date="2019" name="Beilstein J. Org. Chem.">
        <title>Nanangenines: drimane sesquiterpenoids as the dominant metabolite cohort of a novel Australian fungus, Aspergillus nanangensis.</title>
        <authorList>
            <person name="Lacey H.J."/>
            <person name="Gilchrist C.L.M."/>
            <person name="Crombie A."/>
            <person name="Kalaitzis J.A."/>
            <person name="Vuong D."/>
            <person name="Rutledge P.J."/>
            <person name="Turner P."/>
            <person name="Pitt J.I."/>
            <person name="Lacey E."/>
            <person name="Chooi Y.H."/>
            <person name="Piggott A.M."/>
        </authorList>
    </citation>
    <scope>NUCLEOTIDE SEQUENCE</scope>
    <source>
        <strain evidence="8">MST-FP2251</strain>
    </source>
</reference>
<feature type="domain" description="MADS-box" evidence="7">
    <location>
        <begin position="2"/>
        <end position="62"/>
    </location>
</feature>
<dbReference type="AlphaFoldDB" id="A0AAD4GPD5"/>
<evidence type="ECO:0000256" key="3">
    <source>
        <dbReference type="ARBA" id="ARBA00023125"/>
    </source>
</evidence>
<proteinExistence type="predicted"/>
<feature type="region of interest" description="Disordered" evidence="6">
    <location>
        <begin position="1"/>
        <end position="20"/>
    </location>
</feature>
<keyword evidence="9" id="KW-1185">Reference proteome</keyword>
<keyword evidence="2" id="KW-0805">Transcription regulation</keyword>
<dbReference type="GO" id="GO:0005634">
    <property type="term" value="C:nucleus"/>
    <property type="evidence" value="ECO:0007669"/>
    <property type="project" value="UniProtKB-SubCell"/>
</dbReference>
<comment type="subcellular location">
    <subcellularLocation>
        <location evidence="1">Nucleus</location>
    </subcellularLocation>
</comment>
<accession>A0AAD4GPD5</accession>
<comment type="caution">
    <text evidence="8">The sequence shown here is derived from an EMBL/GenBank/DDBJ whole genome shotgun (WGS) entry which is preliminary data.</text>
</comment>
<name>A0AAD4GPD5_ASPNN</name>
<keyword evidence="5" id="KW-0539">Nucleus</keyword>
<reference evidence="8" key="2">
    <citation type="submission" date="2020-02" db="EMBL/GenBank/DDBJ databases">
        <authorList>
            <person name="Gilchrist C.L.M."/>
            <person name="Chooi Y.-H."/>
        </authorList>
    </citation>
    <scope>NUCLEOTIDE SEQUENCE</scope>
    <source>
        <strain evidence="8">MST-FP2251</strain>
    </source>
</reference>
<evidence type="ECO:0000256" key="5">
    <source>
        <dbReference type="ARBA" id="ARBA00023242"/>
    </source>
</evidence>
<dbReference type="EMBL" id="VCAU01000124">
    <property type="protein sequence ID" value="KAF9884367.1"/>
    <property type="molecule type" value="Genomic_DNA"/>
</dbReference>
<organism evidence="8 9">
    <name type="scientific">Aspergillus nanangensis</name>
    <dbReference type="NCBI Taxonomy" id="2582783"/>
    <lineage>
        <taxon>Eukaryota</taxon>
        <taxon>Fungi</taxon>
        <taxon>Dikarya</taxon>
        <taxon>Ascomycota</taxon>
        <taxon>Pezizomycotina</taxon>
        <taxon>Eurotiomycetes</taxon>
        <taxon>Eurotiomycetidae</taxon>
        <taxon>Eurotiales</taxon>
        <taxon>Aspergillaceae</taxon>
        <taxon>Aspergillus</taxon>
        <taxon>Aspergillus subgen. Circumdati</taxon>
    </lineage>
</organism>
<gene>
    <name evidence="8" type="ORF">FE257_001823</name>
</gene>
<dbReference type="SUPFAM" id="SSF55455">
    <property type="entry name" value="SRF-like"/>
    <property type="match status" value="1"/>
</dbReference>
<dbReference type="InterPro" id="IPR036879">
    <property type="entry name" value="TF_MADSbox_sf"/>
</dbReference>
<dbReference type="GO" id="GO:0046983">
    <property type="term" value="F:protein dimerization activity"/>
    <property type="evidence" value="ECO:0007669"/>
    <property type="project" value="InterPro"/>
</dbReference>
<dbReference type="InterPro" id="IPR002100">
    <property type="entry name" value="TF_MADSbox"/>
</dbReference>
<sequence length="107" mass="12886">MARSRRIQKRLSDSPKSRRQQWTRRKDNLFFKSFEYCQECDADIFIMVRRKLDGQIQFFNSNGEWPPSLEELASHYPKPNQIMWEELAARYTDTRQESGGIQRTVPR</sequence>
<protein>
    <recommendedName>
        <fullName evidence="7">MADS-box domain-containing protein</fullName>
    </recommendedName>
</protein>
<dbReference type="Proteomes" id="UP001194746">
    <property type="component" value="Unassembled WGS sequence"/>
</dbReference>
<evidence type="ECO:0000256" key="4">
    <source>
        <dbReference type="ARBA" id="ARBA00023163"/>
    </source>
</evidence>